<evidence type="ECO:0000259" key="1">
    <source>
        <dbReference type="Pfam" id="PF12146"/>
    </source>
</evidence>
<gene>
    <name evidence="2" type="ORF">PSU4_58170</name>
</gene>
<reference evidence="2 3" key="1">
    <citation type="submission" date="2019-07" db="EMBL/GenBank/DDBJ databases">
        <title>Whole genome shotgun sequence of Pseudonocardia sulfidoxydans NBRC 16205.</title>
        <authorList>
            <person name="Hosoyama A."/>
            <person name="Uohara A."/>
            <person name="Ohji S."/>
            <person name="Ichikawa N."/>
        </authorList>
    </citation>
    <scope>NUCLEOTIDE SEQUENCE [LARGE SCALE GENOMIC DNA]</scope>
    <source>
        <strain evidence="2 3">NBRC 16205</strain>
    </source>
</reference>
<dbReference type="AlphaFoldDB" id="A0A511DRL7"/>
<dbReference type="InterPro" id="IPR051044">
    <property type="entry name" value="MAG_DAG_Lipase"/>
</dbReference>
<dbReference type="InterPro" id="IPR022742">
    <property type="entry name" value="Hydrolase_4"/>
</dbReference>
<proteinExistence type="predicted"/>
<name>A0A511DRL7_9PSEU</name>
<evidence type="ECO:0000313" key="3">
    <source>
        <dbReference type="Proteomes" id="UP000321685"/>
    </source>
</evidence>
<dbReference type="PANTHER" id="PTHR11614">
    <property type="entry name" value="PHOSPHOLIPASE-RELATED"/>
    <property type="match status" value="1"/>
</dbReference>
<dbReference type="Gene3D" id="3.40.50.1820">
    <property type="entry name" value="alpha/beta hydrolase"/>
    <property type="match status" value="1"/>
</dbReference>
<dbReference type="Proteomes" id="UP000321685">
    <property type="component" value="Unassembled WGS sequence"/>
</dbReference>
<dbReference type="PRINTS" id="PR00111">
    <property type="entry name" value="ABHYDROLASE"/>
</dbReference>
<sequence length="268" mass="29291">MLTEEWSFAGSGASLFGTRWMETEPTRIVVLVHGYGEHIGRYTNMARELVSNEIVVYGMDHQGHGCSDGERVLYSDIDSNVSDIDTLVDRSRAEFGSLPLVIIGHSLGGMMTARYMQVFPGKVQGAVLSSPVLGHWGVVDSFVQTGEIPGGGIDPSTLSRDSSVGSAYVADPLVYHGDFKKETLVAISECLSNISSGPKDVSTPVLWVHGTDDQLVPQRDTEAGIENLFGSNVREIVYSDARHEVFNEINRFSVYRDVVRFIKSISVS</sequence>
<organism evidence="2 3">
    <name type="scientific">Pseudonocardia sulfidoxydans NBRC 16205</name>
    <dbReference type="NCBI Taxonomy" id="1223511"/>
    <lineage>
        <taxon>Bacteria</taxon>
        <taxon>Bacillati</taxon>
        <taxon>Actinomycetota</taxon>
        <taxon>Actinomycetes</taxon>
        <taxon>Pseudonocardiales</taxon>
        <taxon>Pseudonocardiaceae</taxon>
        <taxon>Pseudonocardia</taxon>
    </lineage>
</organism>
<protein>
    <submittedName>
        <fullName evidence="2">Lysophospholipase</fullName>
    </submittedName>
</protein>
<dbReference type="RefSeq" id="WP_186817249.1">
    <property type="nucleotide sequence ID" value="NZ_BJVJ01000118.1"/>
</dbReference>
<dbReference type="Pfam" id="PF12146">
    <property type="entry name" value="Hydrolase_4"/>
    <property type="match status" value="1"/>
</dbReference>
<dbReference type="InterPro" id="IPR000073">
    <property type="entry name" value="AB_hydrolase_1"/>
</dbReference>
<dbReference type="GO" id="GO:0003824">
    <property type="term" value="F:catalytic activity"/>
    <property type="evidence" value="ECO:0007669"/>
    <property type="project" value="UniProtKB-ARBA"/>
</dbReference>
<keyword evidence="3" id="KW-1185">Reference proteome</keyword>
<dbReference type="EMBL" id="BJVJ01000118">
    <property type="protein sequence ID" value="GEL26863.1"/>
    <property type="molecule type" value="Genomic_DNA"/>
</dbReference>
<comment type="caution">
    <text evidence="2">The sequence shown here is derived from an EMBL/GenBank/DDBJ whole genome shotgun (WGS) entry which is preliminary data.</text>
</comment>
<dbReference type="InterPro" id="IPR029058">
    <property type="entry name" value="AB_hydrolase_fold"/>
</dbReference>
<dbReference type="SUPFAM" id="SSF53474">
    <property type="entry name" value="alpha/beta-Hydrolases"/>
    <property type="match status" value="1"/>
</dbReference>
<accession>A0A511DRL7</accession>
<evidence type="ECO:0000313" key="2">
    <source>
        <dbReference type="EMBL" id="GEL26863.1"/>
    </source>
</evidence>
<feature type="domain" description="Serine aminopeptidase S33" evidence="1">
    <location>
        <begin position="24"/>
        <end position="249"/>
    </location>
</feature>